<evidence type="ECO:0000313" key="2">
    <source>
        <dbReference type="Proteomes" id="UP000555838"/>
    </source>
</evidence>
<proteinExistence type="predicted"/>
<comment type="caution">
    <text evidence="1">The sequence shown here is derived from an EMBL/GenBank/DDBJ whole genome shotgun (WGS) entry which is preliminary data.</text>
</comment>
<evidence type="ECO:0000313" key="1">
    <source>
        <dbReference type="EMBL" id="MBB6043421.1"/>
    </source>
</evidence>
<dbReference type="Proteomes" id="UP000555838">
    <property type="component" value="Unassembled WGS sequence"/>
</dbReference>
<organism evidence="1 2">
    <name type="scientific">Borreliella yangtzensis</name>
    <dbReference type="NCBI Taxonomy" id="683292"/>
    <lineage>
        <taxon>Bacteria</taxon>
        <taxon>Pseudomonadati</taxon>
        <taxon>Spirochaetota</taxon>
        <taxon>Spirochaetia</taxon>
        <taxon>Spirochaetales</taxon>
        <taxon>Borreliaceae</taxon>
        <taxon>Borreliella</taxon>
    </lineage>
</organism>
<keyword evidence="2" id="KW-1185">Reference proteome</keyword>
<sequence>MADVIFFHDIDINAALNLKDYYKKIKTKVGIARSKCGPCFSG</sequence>
<name>A0ABR6PFC0_9SPIR</name>
<protein>
    <submittedName>
        <fullName evidence="1">Uncharacterized protein</fullName>
    </submittedName>
</protein>
<accession>A0ABR6PFC0</accession>
<dbReference type="EMBL" id="JACHFG010000007">
    <property type="protein sequence ID" value="MBB6043421.1"/>
    <property type="molecule type" value="Genomic_DNA"/>
</dbReference>
<gene>
    <name evidence="1" type="ORF">HNP68_001043</name>
</gene>
<reference evidence="1 2" key="1">
    <citation type="submission" date="2020-08" db="EMBL/GenBank/DDBJ databases">
        <title>Genomic Encyclopedia of Type Strains, Phase IV (KMG-IV): sequencing the most valuable type-strain genomes for metagenomic binning, comparative biology and taxonomic classification.</title>
        <authorList>
            <person name="Goeker M."/>
        </authorList>
    </citation>
    <scope>NUCLEOTIDE SEQUENCE [LARGE SCALE GENOMIC DNA]</scope>
    <source>
        <strain evidence="1 2">DSM 24625</strain>
    </source>
</reference>